<reference evidence="1" key="1">
    <citation type="submission" date="2019-08" db="EMBL/GenBank/DDBJ databases">
        <authorList>
            <person name="Kucharzyk K."/>
            <person name="Murdoch R.W."/>
            <person name="Higgins S."/>
            <person name="Loffler F."/>
        </authorList>
    </citation>
    <scope>NUCLEOTIDE SEQUENCE</scope>
</reference>
<organism evidence="1">
    <name type="scientific">bioreactor metagenome</name>
    <dbReference type="NCBI Taxonomy" id="1076179"/>
    <lineage>
        <taxon>unclassified sequences</taxon>
        <taxon>metagenomes</taxon>
        <taxon>ecological metagenomes</taxon>
    </lineage>
</organism>
<evidence type="ECO:0000313" key="1">
    <source>
        <dbReference type="EMBL" id="MPN34821.1"/>
    </source>
</evidence>
<dbReference type="EMBL" id="VSSQ01088062">
    <property type="protein sequence ID" value="MPN34821.1"/>
    <property type="molecule type" value="Genomic_DNA"/>
</dbReference>
<accession>A0A645H720</accession>
<name>A0A645H720_9ZZZZ</name>
<proteinExistence type="predicted"/>
<sequence>MISGVLGTNLTYRTEALKSRPWFYEVDVSKYIAYFIAALNHDVSVSLIIDPHEKVQNLLNKRMNAD</sequence>
<protein>
    <submittedName>
        <fullName evidence="1">Uncharacterized protein</fullName>
    </submittedName>
</protein>
<dbReference type="AlphaFoldDB" id="A0A645H720"/>
<gene>
    <name evidence="1" type="ORF">SDC9_182315</name>
</gene>
<comment type="caution">
    <text evidence="1">The sequence shown here is derived from an EMBL/GenBank/DDBJ whole genome shotgun (WGS) entry which is preliminary data.</text>
</comment>